<dbReference type="OrthoDB" id="2942684at2"/>
<dbReference type="InterPro" id="IPR011701">
    <property type="entry name" value="MFS"/>
</dbReference>
<dbReference type="RefSeq" id="WP_063480594.1">
    <property type="nucleotide sequence ID" value="NZ_CP147845.1"/>
</dbReference>
<comment type="subcellular location">
    <subcellularLocation>
        <location evidence="1">Cell membrane</location>
        <topology evidence="1">Multi-pass membrane protein</topology>
    </subcellularLocation>
</comment>
<dbReference type="PANTHER" id="PTHR23513">
    <property type="entry name" value="INTEGRAL MEMBRANE EFFLUX PROTEIN-RELATED"/>
    <property type="match status" value="1"/>
</dbReference>
<evidence type="ECO:0000313" key="9">
    <source>
        <dbReference type="EMBL" id="KZS43124.1"/>
    </source>
</evidence>
<dbReference type="PANTHER" id="PTHR23513:SF6">
    <property type="entry name" value="MAJOR FACILITATOR SUPERFAMILY ASSOCIATED DOMAIN-CONTAINING PROTEIN"/>
    <property type="match status" value="1"/>
</dbReference>
<feature type="transmembrane region" description="Helical" evidence="7">
    <location>
        <begin position="307"/>
        <end position="328"/>
    </location>
</feature>
<dbReference type="SUPFAM" id="SSF103473">
    <property type="entry name" value="MFS general substrate transporter"/>
    <property type="match status" value="1"/>
</dbReference>
<keyword evidence="2" id="KW-0813">Transport</keyword>
<feature type="transmembrane region" description="Helical" evidence="7">
    <location>
        <begin position="165"/>
        <end position="184"/>
    </location>
</feature>
<keyword evidence="4 7" id="KW-0812">Transmembrane</keyword>
<feature type="transmembrane region" description="Helical" evidence="7">
    <location>
        <begin position="340"/>
        <end position="362"/>
    </location>
</feature>
<dbReference type="AlphaFoldDB" id="A0A163DBZ9"/>
<evidence type="ECO:0000313" key="10">
    <source>
        <dbReference type="Proteomes" id="UP000076796"/>
    </source>
</evidence>
<feature type="transmembrane region" description="Helical" evidence="7">
    <location>
        <begin position="74"/>
        <end position="92"/>
    </location>
</feature>
<dbReference type="PROSITE" id="PS50850">
    <property type="entry name" value="MFS"/>
    <property type="match status" value="1"/>
</dbReference>
<dbReference type="Pfam" id="PF07690">
    <property type="entry name" value="MFS_1"/>
    <property type="match status" value="1"/>
</dbReference>
<evidence type="ECO:0000256" key="4">
    <source>
        <dbReference type="ARBA" id="ARBA00022692"/>
    </source>
</evidence>
<dbReference type="Proteomes" id="UP000076796">
    <property type="component" value="Unassembled WGS sequence"/>
</dbReference>
<dbReference type="GeneID" id="97555210"/>
<comment type="caution">
    <text evidence="9">The sequence shown here is derived from an EMBL/GenBank/DDBJ whole genome shotgun (WGS) entry which is preliminary data.</text>
</comment>
<dbReference type="EMBL" id="LWMH01000003">
    <property type="protein sequence ID" value="KZS43124.1"/>
    <property type="molecule type" value="Genomic_DNA"/>
</dbReference>
<evidence type="ECO:0000256" key="6">
    <source>
        <dbReference type="ARBA" id="ARBA00023136"/>
    </source>
</evidence>
<feature type="transmembrane region" description="Helical" evidence="7">
    <location>
        <begin position="254"/>
        <end position="274"/>
    </location>
</feature>
<dbReference type="InterPro" id="IPR036259">
    <property type="entry name" value="MFS_trans_sf"/>
</dbReference>
<keyword evidence="3" id="KW-1003">Cell membrane</keyword>
<evidence type="ECO:0000256" key="1">
    <source>
        <dbReference type="ARBA" id="ARBA00004651"/>
    </source>
</evidence>
<dbReference type="CDD" id="cd06173">
    <property type="entry name" value="MFS_MefA_like"/>
    <property type="match status" value="1"/>
</dbReference>
<feature type="transmembrane region" description="Helical" evidence="7">
    <location>
        <begin position="12"/>
        <end position="30"/>
    </location>
</feature>
<reference evidence="9" key="1">
    <citation type="journal article" date="2016" name="Genome Announc.">
        <title>Draft genomes of two strains of Paenibacillus glucanolyticus with capability to degrade lignocellulose.</title>
        <authorList>
            <person name="Mathews S.L."/>
            <person name="Pawlak J."/>
            <person name="Grunden A.M."/>
        </authorList>
    </citation>
    <scope>NUCLEOTIDE SEQUENCE [LARGE SCALE GENOMIC DNA]</scope>
    <source>
        <strain evidence="9">SLM1</strain>
    </source>
</reference>
<evidence type="ECO:0000256" key="2">
    <source>
        <dbReference type="ARBA" id="ARBA00022448"/>
    </source>
</evidence>
<keyword evidence="5 7" id="KW-1133">Transmembrane helix</keyword>
<feature type="domain" description="Major facilitator superfamily (MFS) profile" evidence="8">
    <location>
        <begin position="7"/>
        <end position="391"/>
    </location>
</feature>
<name>A0A163DBZ9_9BACL</name>
<dbReference type="GO" id="GO:0022857">
    <property type="term" value="F:transmembrane transporter activity"/>
    <property type="evidence" value="ECO:0007669"/>
    <property type="project" value="InterPro"/>
</dbReference>
<dbReference type="STRING" id="59843.A3958_23355"/>
<organism evidence="9 10">
    <name type="scientific">Paenibacillus glucanolyticus</name>
    <dbReference type="NCBI Taxonomy" id="59843"/>
    <lineage>
        <taxon>Bacteria</taxon>
        <taxon>Bacillati</taxon>
        <taxon>Bacillota</taxon>
        <taxon>Bacilli</taxon>
        <taxon>Bacillales</taxon>
        <taxon>Paenibacillaceae</taxon>
        <taxon>Paenibacillus</taxon>
    </lineage>
</organism>
<evidence type="ECO:0000256" key="5">
    <source>
        <dbReference type="ARBA" id="ARBA00022989"/>
    </source>
</evidence>
<feature type="transmembrane region" description="Helical" evidence="7">
    <location>
        <begin position="218"/>
        <end position="242"/>
    </location>
</feature>
<proteinExistence type="predicted"/>
<keyword evidence="10" id="KW-1185">Reference proteome</keyword>
<keyword evidence="6 7" id="KW-0472">Membrane</keyword>
<feature type="transmembrane region" description="Helical" evidence="7">
    <location>
        <begin position="42"/>
        <end position="62"/>
    </location>
</feature>
<dbReference type="GO" id="GO:0005886">
    <property type="term" value="C:plasma membrane"/>
    <property type="evidence" value="ECO:0007669"/>
    <property type="project" value="UniProtKB-SubCell"/>
</dbReference>
<evidence type="ECO:0000256" key="3">
    <source>
        <dbReference type="ARBA" id="ARBA00022475"/>
    </source>
</evidence>
<feature type="transmembrane region" description="Helical" evidence="7">
    <location>
        <begin position="368"/>
        <end position="390"/>
    </location>
</feature>
<protein>
    <submittedName>
        <fullName evidence="9">MFS transporter</fullName>
    </submittedName>
</protein>
<evidence type="ECO:0000256" key="7">
    <source>
        <dbReference type="SAM" id="Phobius"/>
    </source>
</evidence>
<feature type="transmembrane region" description="Helical" evidence="7">
    <location>
        <begin position="98"/>
        <end position="114"/>
    </location>
</feature>
<feature type="transmembrane region" description="Helical" evidence="7">
    <location>
        <begin position="135"/>
        <end position="159"/>
    </location>
</feature>
<accession>A0A163DBZ9</accession>
<dbReference type="InterPro" id="IPR020846">
    <property type="entry name" value="MFS_dom"/>
</dbReference>
<feature type="transmembrane region" description="Helical" evidence="7">
    <location>
        <begin position="281"/>
        <end position="301"/>
    </location>
</feature>
<sequence>MLLNNPYVRTIILSRVLLNLGIWVRNFAILLYVTDITNNDPWFVSLISVAEFAPIFLFAFIGGTFADRWQPKRTMIGADVLSAVSVFLVLIAVHNNSWQALLVVTLFSAIMSQFSQPSAMKLFKQHVPEHQLQSVMAIFQSLMAFFMVIGPIAGAFVYQKFGIEASLIATGVLFLGSALILAWLPRDQEKESKSEQRSLLQEAIEGLRYVWNNRALRTLATTFAAAGLAAGLIQPMMLFVTIENLGQDKSFLQWLLTANGAAMLLGGGFVMVLAKRISPQSLLALGLTVSALGNLGIGWSTSILFTLLLQVVNGFFYPTIHIGINTLILKNTENAYIGRVGGALTPIFMGMMVIGMSLGGLLKNQFSLFTVFSASALLFLIGSALLIPLFKKSRNATNSLVQ</sequence>
<dbReference type="Gene3D" id="1.20.1250.20">
    <property type="entry name" value="MFS general substrate transporter like domains"/>
    <property type="match status" value="1"/>
</dbReference>
<evidence type="ECO:0000259" key="8">
    <source>
        <dbReference type="PROSITE" id="PS50850"/>
    </source>
</evidence>
<gene>
    <name evidence="9" type="ORF">AWU65_00420</name>
</gene>